<sequence>MTEKTFEDFNLDARIIKGLKGKKYTIPTQVQLKTLPHALSNESIIATSKTGSGKTLAFLIPILQKLLKLNWQKEDGLGALILTPTRELAIQIYEVLKDLTQFMNMNCGTIIGGTQKHILEKEKRMISSLSVIVATPGRMLQHLEESYGLNASNLEILVLDEADKMVEMGFKQDIEQIVRFLNDERQTLLFSATPNFLIDKIDCLNLQNYKIISENDSSENVPAKLVQIYYQFGSIGQKINCLNECLKKNLNKRIIVFFATCKAVKFYNQLFLKIFKRNKNRFYILNGGMKQDKRIDTFKKFQTDKNGILFCTDLGSRGLDFQNISLVVQFDCPDTVETYFHRVGRTARNEENGTSVIYLLDPEIKIIDHIRKGKPFSFDKNNKNKEIENINIEKKSRSPKDDIHNNVLDVLKNDNELQNAAEKYLSSYQKFCKFGCKKYFENHERIINDAFKYFKICDENSVDE</sequence>
<evidence type="ECO:0000256" key="5">
    <source>
        <dbReference type="ARBA" id="ARBA00022884"/>
    </source>
</evidence>
<evidence type="ECO:0000256" key="8">
    <source>
        <dbReference type="RuleBase" id="RU365068"/>
    </source>
</evidence>
<dbReference type="GO" id="GO:0003723">
    <property type="term" value="F:RNA binding"/>
    <property type="evidence" value="ECO:0007669"/>
    <property type="project" value="UniProtKB-UniRule"/>
</dbReference>
<dbReference type="GO" id="GO:0003724">
    <property type="term" value="F:RNA helicase activity"/>
    <property type="evidence" value="ECO:0007669"/>
    <property type="project" value="UniProtKB-EC"/>
</dbReference>
<dbReference type="InterPro" id="IPR011545">
    <property type="entry name" value="DEAD/DEAH_box_helicase_dom"/>
</dbReference>
<dbReference type="PROSITE" id="PS51195">
    <property type="entry name" value="Q_MOTIF"/>
    <property type="match status" value="1"/>
</dbReference>
<dbReference type="GO" id="GO:0005524">
    <property type="term" value="F:ATP binding"/>
    <property type="evidence" value="ECO:0007669"/>
    <property type="project" value="UniProtKB-UniRule"/>
</dbReference>
<dbReference type="EC" id="3.6.4.13" evidence="8"/>
<dbReference type="HOGENOM" id="CLU_003041_1_3_1"/>
<dbReference type="Pfam" id="PF00270">
    <property type="entry name" value="DEAD"/>
    <property type="match status" value="1"/>
</dbReference>
<dbReference type="Gene3D" id="3.40.50.300">
    <property type="entry name" value="P-loop containing nucleotide triphosphate hydrolases"/>
    <property type="match status" value="2"/>
</dbReference>
<dbReference type="Pfam" id="PF00271">
    <property type="entry name" value="Helicase_C"/>
    <property type="match status" value="1"/>
</dbReference>
<dbReference type="PANTHER" id="PTHR24031">
    <property type="entry name" value="RNA HELICASE"/>
    <property type="match status" value="1"/>
</dbReference>
<dbReference type="InterPro" id="IPR014014">
    <property type="entry name" value="RNA_helicase_DEAD_Q_motif"/>
</dbReference>
<evidence type="ECO:0000256" key="3">
    <source>
        <dbReference type="ARBA" id="ARBA00022806"/>
    </source>
</evidence>
<comment type="catalytic activity">
    <reaction evidence="8">
        <text>ATP + H2O = ADP + phosphate + H(+)</text>
        <dbReference type="Rhea" id="RHEA:13065"/>
        <dbReference type="ChEBI" id="CHEBI:15377"/>
        <dbReference type="ChEBI" id="CHEBI:15378"/>
        <dbReference type="ChEBI" id="CHEBI:30616"/>
        <dbReference type="ChEBI" id="CHEBI:43474"/>
        <dbReference type="ChEBI" id="CHEBI:456216"/>
        <dbReference type="EC" id="3.6.4.13"/>
    </reaction>
</comment>
<evidence type="ECO:0000256" key="7">
    <source>
        <dbReference type="RuleBase" id="RU000492"/>
    </source>
</evidence>
<organism evidence="12 13">
    <name type="scientific">Edhazardia aedis (strain USNM 41457)</name>
    <name type="common">Microsporidian parasite</name>
    <dbReference type="NCBI Taxonomy" id="1003232"/>
    <lineage>
        <taxon>Eukaryota</taxon>
        <taxon>Fungi</taxon>
        <taxon>Fungi incertae sedis</taxon>
        <taxon>Microsporidia</taxon>
        <taxon>Edhazardia</taxon>
    </lineage>
</organism>
<dbReference type="FunCoup" id="J9D2V4">
    <property type="interactions" value="310"/>
</dbReference>
<evidence type="ECO:0000259" key="10">
    <source>
        <dbReference type="PROSITE" id="PS51194"/>
    </source>
</evidence>
<evidence type="ECO:0000313" key="13">
    <source>
        <dbReference type="Proteomes" id="UP000003163"/>
    </source>
</evidence>
<keyword evidence="4 7" id="KW-0067">ATP-binding</keyword>
<feature type="domain" description="Helicase C-terminal" evidence="10">
    <location>
        <begin position="234"/>
        <end position="398"/>
    </location>
</feature>
<keyword evidence="1 7" id="KW-0547">Nucleotide-binding</keyword>
<dbReference type="EMBL" id="AFBI03000088">
    <property type="protein sequence ID" value="EJW02136.1"/>
    <property type="molecule type" value="Genomic_DNA"/>
</dbReference>
<dbReference type="SMART" id="SM00487">
    <property type="entry name" value="DEXDc"/>
    <property type="match status" value="1"/>
</dbReference>
<dbReference type="Proteomes" id="UP000003163">
    <property type="component" value="Unassembled WGS sequence"/>
</dbReference>
<evidence type="ECO:0000313" key="12">
    <source>
        <dbReference type="EMBL" id="EJW02136.1"/>
    </source>
</evidence>
<dbReference type="STRING" id="1003232.J9D2V4"/>
<dbReference type="SUPFAM" id="SSF52540">
    <property type="entry name" value="P-loop containing nucleoside triphosphate hydrolases"/>
    <property type="match status" value="1"/>
</dbReference>
<keyword evidence="3 7" id="KW-0347">Helicase</keyword>
<dbReference type="PROSITE" id="PS00039">
    <property type="entry name" value="DEAD_ATP_HELICASE"/>
    <property type="match status" value="1"/>
</dbReference>
<keyword evidence="5 8" id="KW-0694">RNA-binding</keyword>
<evidence type="ECO:0000256" key="2">
    <source>
        <dbReference type="ARBA" id="ARBA00022801"/>
    </source>
</evidence>
<proteinExistence type="inferred from homology"/>
<dbReference type="PROSITE" id="PS51194">
    <property type="entry name" value="HELICASE_CTER"/>
    <property type="match status" value="1"/>
</dbReference>
<dbReference type="OrthoDB" id="10259640at2759"/>
<dbReference type="VEuPathDB" id="MicrosporidiaDB:EDEG_03417"/>
<feature type="domain" description="DEAD-box RNA helicase Q" evidence="11">
    <location>
        <begin position="4"/>
        <end position="32"/>
    </location>
</feature>
<dbReference type="PROSITE" id="PS51192">
    <property type="entry name" value="HELICASE_ATP_BIND_1"/>
    <property type="match status" value="1"/>
</dbReference>
<dbReference type="InParanoid" id="J9D2V4"/>
<dbReference type="AlphaFoldDB" id="J9D2V4"/>
<comment type="domain">
    <text evidence="8">The Q motif is unique to and characteristic of the DEAD box family of RNA helicases and controls ATP binding and hydrolysis.</text>
</comment>
<dbReference type="SMART" id="SM00490">
    <property type="entry name" value="HELICc"/>
    <property type="match status" value="1"/>
</dbReference>
<accession>J9D2V4</accession>
<keyword evidence="2 7" id="KW-0378">Hydrolase</keyword>
<feature type="short sequence motif" description="Q motif" evidence="6">
    <location>
        <begin position="4"/>
        <end position="32"/>
    </location>
</feature>
<dbReference type="InterPro" id="IPR027417">
    <property type="entry name" value="P-loop_NTPase"/>
</dbReference>
<evidence type="ECO:0000256" key="1">
    <source>
        <dbReference type="ARBA" id="ARBA00022741"/>
    </source>
</evidence>
<comment type="function">
    <text evidence="8">RNA helicase.</text>
</comment>
<protein>
    <recommendedName>
        <fullName evidence="8">ATP-dependent RNA helicase</fullName>
        <ecNumber evidence="8">3.6.4.13</ecNumber>
    </recommendedName>
</protein>
<dbReference type="InterPro" id="IPR014001">
    <property type="entry name" value="Helicase_ATP-bd"/>
</dbReference>
<comment type="caution">
    <text evidence="12">The sequence shown here is derived from an EMBL/GenBank/DDBJ whole genome shotgun (WGS) entry which is preliminary data.</text>
</comment>
<evidence type="ECO:0000259" key="9">
    <source>
        <dbReference type="PROSITE" id="PS51192"/>
    </source>
</evidence>
<dbReference type="GO" id="GO:0016787">
    <property type="term" value="F:hydrolase activity"/>
    <property type="evidence" value="ECO:0007669"/>
    <property type="project" value="UniProtKB-KW"/>
</dbReference>
<dbReference type="OMA" id="HCLTMCL"/>
<feature type="domain" description="Helicase ATP-binding" evidence="9">
    <location>
        <begin position="35"/>
        <end position="212"/>
    </location>
</feature>
<keyword evidence="13" id="KW-1185">Reference proteome</keyword>
<evidence type="ECO:0000259" key="11">
    <source>
        <dbReference type="PROSITE" id="PS51195"/>
    </source>
</evidence>
<name>J9D2V4_EDHAE</name>
<reference evidence="13" key="2">
    <citation type="submission" date="2015-07" db="EMBL/GenBank/DDBJ databases">
        <title>Contrasting host-pathogen interactions and genome evolution in two generalist and specialist microsporidian pathogens of mosquitoes.</title>
        <authorList>
            <consortium name="The Broad Institute Genomics Platform"/>
            <consortium name="The Broad Institute Genome Sequencing Center for Infectious Disease"/>
            <person name="Cuomo C.A."/>
            <person name="Sanscrainte N.D."/>
            <person name="Goldberg J.M."/>
            <person name="Heiman D."/>
            <person name="Young S."/>
            <person name="Zeng Q."/>
            <person name="Becnel J.J."/>
            <person name="Birren B.W."/>
        </authorList>
    </citation>
    <scope>NUCLEOTIDE SEQUENCE [LARGE SCALE GENOMIC DNA]</scope>
    <source>
        <strain evidence="13">USNM 41457</strain>
    </source>
</reference>
<dbReference type="CDD" id="cd18787">
    <property type="entry name" value="SF2_C_DEAD"/>
    <property type="match status" value="1"/>
</dbReference>
<gene>
    <name evidence="12" type="ORF">EDEG_03417</name>
</gene>
<evidence type="ECO:0000256" key="6">
    <source>
        <dbReference type="PROSITE-ProRule" id="PRU00552"/>
    </source>
</evidence>
<comment type="similarity">
    <text evidence="7">Belongs to the DEAD box helicase family.</text>
</comment>
<dbReference type="InterPro" id="IPR000629">
    <property type="entry name" value="RNA-helicase_DEAD-box_CS"/>
</dbReference>
<evidence type="ECO:0000256" key="4">
    <source>
        <dbReference type="ARBA" id="ARBA00022840"/>
    </source>
</evidence>
<dbReference type="InterPro" id="IPR001650">
    <property type="entry name" value="Helicase_C-like"/>
</dbReference>
<reference evidence="12 13" key="1">
    <citation type="submission" date="2011-08" db="EMBL/GenBank/DDBJ databases">
        <authorList>
            <person name="Liu Z.J."/>
            <person name="Shi F.L."/>
            <person name="Lu J.Q."/>
            <person name="Li M."/>
            <person name="Wang Z.L."/>
        </authorList>
    </citation>
    <scope>NUCLEOTIDE SEQUENCE [LARGE SCALE GENOMIC DNA]</scope>
    <source>
        <strain evidence="12 13">USNM 41457</strain>
    </source>
</reference>